<organism evidence="2 3">
    <name type="scientific">Rotaria magnacalcarata</name>
    <dbReference type="NCBI Taxonomy" id="392030"/>
    <lineage>
        <taxon>Eukaryota</taxon>
        <taxon>Metazoa</taxon>
        <taxon>Spiralia</taxon>
        <taxon>Gnathifera</taxon>
        <taxon>Rotifera</taxon>
        <taxon>Eurotatoria</taxon>
        <taxon>Bdelloidea</taxon>
        <taxon>Philodinida</taxon>
        <taxon>Philodinidae</taxon>
        <taxon>Rotaria</taxon>
    </lineage>
</organism>
<evidence type="ECO:0000256" key="1">
    <source>
        <dbReference type="SAM" id="MobiDB-lite"/>
    </source>
</evidence>
<comment type="caution">
    <text evidence="2">The sequence shown here is derived from an EMBL/GenBank/DDBJ whole genome shotgun (WGS) entry which is preliminary data.</text>
</comment>
<feature type="region of interest" description="Disordered" evidence="1">
    <location>
        <begin position="94"/>
        <end position="151"/>
    </location>
</feature>
<gene>
    <name evidence="2" type="ORF">KQP761_LOCUS18764</name>
</gene>
<evidence type="ECO:0000313" key="3">
    <source>
        <dbReference type="Proteomes" id="UP000663834"/>
    </source>
</evidence>
<protein>
    <submittedName>
        <fullName evidence="2">Uncharacterized protein</fullName>
    </submittedName>
</protein>
<name>A0A815Y5W0_9BILA</name>
<feature type="region of interest" description="Disordered" evidence="1">
    <location>
        <begin position="45"/>
        <end position="76"/>
    </location>
</feature>
<evidence type="ECO:0000313" key="2">
    <source>
        <dbReference type="EMBL" id="CAF1566044.1"/>
    </source>
</evidence>
<feature type="region of interest" description="Disordered" evidence="1">
    <location>
        <begin position="1"/>
        <end position="25"/>
    </location>
</feature>
<feature type="compositionally biased region" description="Polar residues" evidence="1">
    <location>
        <begin position="100"/>
        <end position="110"/>
    </location>
</feature>
<dbReference type="Proteomes" id="UP000663834">
    <property type="component" value="Unassembled WGS sequence"/>
</dbReference>
<accession>A0A815Y5W0</accession>
<sequence length="151" mass="16825">MPSQPTQQPSTFFPAQQQQQQQSFVRPPMFQQPMMFPPNQQQFNRPNNNSFNVTFPNLSPQVANQDQTKSIEKKNTWTSTQGKIDISLNNLIPHTRGDAQKSSLPLNQLLSPTSPTSGGFPPSSMMNNNTQSMFSNASFPMNLAGNPAKLK</sequence>
<feature type="compositionally biased region" description="Polar residues" evidence="1">
    <location>
        <begin position="125"/>
        <end position="139"/>
    </location>
</feature>
<dbReference type="AlphaFoldDB" id="A0A815Y5W0"/>
<reference evidence="2" key="1">
    <citation type="submission" date="2021-02" db="EMBL/GenBank/DDBJ databases">
        <authorList>
            <person name="Nowell W R."/>
        </authorList>
    </citation>
    <scope>NUCLEOTIDE SEQUENCE</scope>
</reference>
<feature type="compositionally biased region" description="Polar residues" evidence="1">
    <location>
        <begin position="53"/>
        <end position="68"/>
    </location>
</feature>
<dbReference type="EMBL" id="CAJNOW010009582">
    <property type="protein sequence ID" value="CAF1566044.1"/>
    <property type="molecule type" value="Genomic_DNA"/>
</dbReference>
<feature type="compositionally biased region" description="Low complexity" evidence="1">
    <location>
        <begin position="111"/>
        <end position="124"/>
    </location>
</feature>
<proteinExistence type="predicted"/>